<dbReference type="InterPro" id="IPR051448">
    <property type="entry name" value="CdaR-like_regulators"/>
</dbReference>
<dbReference type="Proteomes" id="UP001230005">
    <property type="component" value="Unassembled WGS sequence"/>
</dbReference>
<organism evidence="3 4">
    <name type="scientific">Evansella vedderi</name>
    <dbReference type="NCBI Taxonomy" id="38282"/>
    <lineage>
        <taxon>Bacteria</taxon>
        <taxon>Bacillati</taxon>
        <taxon>Bacillota</taxon>
        <taxon>Bacilli</taxon>
        <taxon>Bacillales</taxon>
        <taxon>Bacillaceae</taxon>
        <taxon>Evansella</taxon>
    </lineage>
</organism>
<reference evidence="3 4" key="1">
    <citation type="submission" date="2023-07" db="EMBL/GenBank/DDBJ databases">
        <title>Genomic Encyclopedia of Type Strains, Phase IV (KMG-IV): sequencing the most valuable type-strain genomes for metagenomic binning, comparative biology and taxonomic classification.</title>
        <authorList>
            <person name="Goeker M."/>
        </authorList>
    </citation>
    <scope>NUCLEOTIDE SEQUENCE [LARGE SCALE GENOMIC DNA]</scope>
    <source>
        <strain evidence="3 4">DSM 9768</strain>
    </source>
</reference>
<gene>
    <name evidence="3" type="ORF">J2S74_000169</name>
</gene>
<dbReference type="RefSeq" id="WP_307320629.1">
    <property type="nucleotide sequence ID" value="NZ_JAUSUG010000001.1"/>
</dbReference>
<evidence type="ECO:0000259" key="2">
    <source>
        <dbReference type="Pfam" id="PF13556"/>
    </source>
</evidence>
<evidence type="ECO:0000313" key="3">
    <source>
        <dbReference type="EMBL" id="MDQ0252797.1"/>
    </source>
</evidence>
<dbReference type="PANTHER" id="PTHR33744:SF1">
    <property type="entry name" value="DNA-BINDING TRANSCRIPTIONAL ACTIVATOR ADER"/>
    <property type="match status" value="1"/>
</dbReference>
<evidence type="ECO:0000259" key="1">
    <source>
        <dbReference type="Pfam" id="PF07905"/>
    </source>
</evidence>
<evidence type="ECO:0000313" key="4">
    <source>
        <dbReference type="Proteomes" id="UP001230005"/>
    </source>
</evidence>
<dbReference type="Pfam" id="PF13556">
    <property type="entry name" value="HTH_30"/>
    <property type="match status" value="1"/>
</dbReference>
<dbReference type="Pfam" id="PF07905">
    <property type="entry name" value="PucR"/>
    <property type="match status" value="1"/>
</dbReference>
<name>A0ABT9ZNJ2_9BACI</name>
<dbReference type="InterPro" id="IPR025736">
    <property type="entry name" value="PucR_C-HTH_dom"/>
</dbReference>
<feature type="domain" description="Purine catabolism PurC-like" evidence="1">
    <location>
        <begin position="7"/>
        <end position="124"/>
    </location>
</feature>
<dbReference type="PANTHER" id="PTHR33744">
    <property type="entry name" value="CARBOHYDRATE DIACID REGULATOR"/>
    <property type="match status" value="1"/>
</dbReference>
<sequence>MNVSAALKLGDLQKATVLAGVNGINREIKAAEVMEVPDISGWLTEGIVIISTFYSIKDSPQSQIEMFKTLINVNGAALIIKLGRYVNDLPKEMYDLANKHNMPIISIPVEVSFVNVLTALFEKIYEEKKAYRQEQLQLMNQLINTEVKSLQDFVIELSSITGDNVYFESGDNRLLVYAKKERDKKRRIFSFLSKPEELTSPQIDYTEDCVFEEDRLVIPIDESGECVGYLHVLLIKSKSLLNVLQNCSASIKEQTKLLLLKERYEIEKRYLQDNKFIHYLLEEKEQISPSYIKKYISLEENHLYGLFAFDFSFMNETLLSIQEKDLVTNYFLFKKIYEIVDRALPNTYLFNEGHFFGGLYICKNQQSRPALIEKLQHIVKQFDKEFNSNIYCGVSLAHESFHDLYKALDEVKVSIQTRNDMNLNDKIIVYESMGVNKILLKLKNDRDVLHFIEAMLETIKFDDKENGELIRTLEVFLQENGNHSKTSEKLYIHRRTLKYRLTKIESTLNINLDDSETRFLLFLLLKMRKIHENSRN</sequence>
<protein>
    <recommendedName>
        <fullName evidence="5">PucR family transcriptional regulator</fullName>
    </recommendedName>
</protein>
<feature type="domain" description="PucR C-terminal helix-turn-helix" evidence="2">
    <location>
        <begin position="469"/>
        <end position="526"/>
    </location>
</feature>
<comment type="caution">
    <text evidence="3">The sequence shown here is derived from an EMBL/GenBank/DDBJ whole genome shotgun (WGS) entry which is preliminary data.</text>
</comment>
<dbReference type="InterPro" id="IPR042070">
    <property type="entry name" value="PucR_C-HTH_sf"/>
</dbReference>
<keyword evidence="4" id="KW-1185">Reference proteome</keyword>
<dbReference type="InterPro" id="IPR012914">
    <property type="entry name" value="PucR_dom"/>
</dbReference>
<accession>A0ABT9ZNJ2</accession>
<dbReference type="Gene3D" id="1.10.10.2840">
    <property type="entry name" value="PucR C-terminal helix-turn-helix domain"/>
    <property type="match status" value="1"/>
</dbReference>
<dbReference type="EMBL" id="JAUSUG010000001">
    <property type="protein sequence ID" value="MDQ0252797.1"/>
    <property type="molecule type" value="Genomic_DNA"/>
</dbReference>
<evidence type="ECO:0008006" key="5">
    <source>
        <dbReference type="Google" id="ProtNLM"/>
    </source>
</evidence>
<proteinExistence type="predicted"/>